<dbReference type="EMBL" id="CP007151">
    <property type="protein sequence ID" value="AHI28363.1"/>
    <property type="molecule type" value="Genomic_DNA"/>
</dbReference>
<protein>
    <submittedName>
        <fullName evidence="2">Uncharacterized protein</fullName>
    </submittedName>
</protein>
<sequence>MSKKFEGSEDVEGPSPGAAAPAKLQKAGCGIRFGDDELREGIDFSGAAMLLPNGDPGTSSKSGPSEDR</sequence>
<dbReference type="KEGG" id="msx:AU14_06280"/>
<dbReference type="AlphaFoldDB" id="W5YPI7"/>
<proteinExistence type="predicted"/>
<feature type="region of interest" description="Disordered" evidence="1">
    <location>
        <begin position="1"/>
        <end position="25"/>
    </location>
</feature>
<reference evidence="2 3" key="1">
    <citation type="journal article" date="2014" name="Genome Announc.">
        <title>Draft Genome Sequences of Marinobacter similis A3d10T and Marinobacter salarius R9SW1T.</title>
        <authorList>
            <person name="Ivanova E.P."/>
            <person name="Ng H.J."/>
            <person name="Webb H.K."/>
            <person name="Feng G."/>
            <person name="Oshima K."/>
            <person name="Hattori M."/>
            <person name="Ohkuma M."/>
            <person name="Sergeev A.F."/>
            <person name="Mikhailov V.V."/>
            <person name="Crawford R.J."/>
            <person name="Sawabe T."/>
        </authorList>
    </citation>
    <scope>NUCLEOTIDE SEQUENCE [LARGE SCALE GENOMIC DNA]</scope>
    <source>
        <strain evidence="2 3">A3d10</strain>
    </source>
</reference>
<dbReference type="HOGENOM" id="CLU_201810_0_0_6"/>
<feature type="compositionally biased region" description="Polar residues" evidence="1">
    <location>
        <begin position="56"/>
        <end position="68"/>
    </location>
</feature>
<dbReference type="RefSeq" id="WP_041339672.1">
    <property type="nucleotide sequence ID" value="NZ_CP007151.1"/>
</dbReference>
<dbReference type="Proteomes" id="UP000061489">
    <property type="component" value="Chromosome"/>
</dbReference>
<organism evidence="2 3">
    <name type="scientific">Marinobacter similis</name>
    <dbReference type="NCBI Taxonomy" id="1420916"/>
    <lineage>
        <taxon>Bacteria</taxon>
        <taxon>Pseudomonadati</taxon>
        <taxon>Pseudomonadota</taxon>
        <taxon>Gammaproteobacteria</taxon>
        <taxon>Pseudomonadales</taxon>
        <taxon>Marinobacteraceae</taxon>
        <taxon>Marinobacter</taxon>
    </lineage>
</organism>
<feature type="region of interest" description="Disordered" evidence="1">
    <location>
        <begin position="44"/>
        <end position="68"/>
    </location>
</feature>
<evidence type="ECO:0000313" key="2">
    <source>
        <dbReference type="EMBL" id="AHI28363.1"/>
    </source>
</evidence>
<keyword evidence="3" id="KW-1185">Reference proteome</keyword>
<evidence type="ECO:0000313" key="3">
    <source>
        <dbReference type="Proteomes" id="UP000061489"/>
    </source>
</evidence>
<accession>W5YPI7</accession>
<dbReference type="OrthoDB" id="6371097at2"/>
<evidence type="ECO:0000256" key="1">
    <source>
        <dbReference type="SAM" id="MobiDB-lite"/>
    </source>
</evidence>
<name>W5YPI7_9GAMM</name>
<dbReference type="STRING" id="1420916.AU14_06280"/>
<gene>
    <name evidence="2" type="ORF">AU14_06280</name>
</gene>